<dbReference type="GO" id="GO:0000271">
    <property type="term" value="P:polysaccharide biosynthetic process"/>
    <property type="evidence" value="ECO:0007669"/>
    <property type="project" value="TreeGrafter"/>
</dbReference>
<dbReference type="RefSeq" id="WP_188498208.1">
    <property type="nucleotide sequence ID" value="NZ_BMFV01000025.1"/>
</dbReference>
<name>A0A8J2ZXH2_9BACL</name>
<sequence>MIPFNQPAVTGQELSYLEEAIKNRKLCGDGYFTEKCQDWIKNRTGAEQVLLTPSCTHALEMCAVLMELVPGDEVILPSYTFSSTANAFALRGARLVFVDIDPATMNMDARAVEQAITEQTKGIIVVHYAGVACEMAPLMELAKAHSLFVIEDAAQGVMSHYREQPLGAIGHLGCYSFHETKNITSGEGGALLINDPKLVERAEIIREKGTNRRRFIQGYVDKYSWVDIGSSFLPSELNAAFLYAQLEHIEVIQNKRLSLWSQYYEGLQKVQEKGCIERPVVPPHCSHNAHMFYIKTKDYQERSQLIAYLKDRGIAATFHYIPLHSSDAGRQLGRFHGVDRYTTKESERLLRLPLYYDLQPEEVDYIVQHIHCFYS</sequence>
<protein>
    <submittedName>
        <fullName evidence="4">dTDP-4-amino-4,6-dideoxygalactose transaminase</fullName>
    </submittedName>
</protein>
<dbReference type="AlphaFoldDB" id="A0A8J2ZXH2"/>
<proteinExistence type="inferred from homology"/>
<organism evidence="4 5">
    <name type="scientific">Pullulanibacillus pueri</name>
    <dbReference type="NCBI Taxonomy" id="1437324"/>
    <lineage>
        <taxon>Bacteria</taxon>
        <taxon>Bacillati</taxon>
        <taxon>Bacillota</taxon>
        <taxon>Bacilli</taxon>
        <taxon>Bacillales</taxon>
        <taxon>Sporolactobacillaceae</taxon>
        <taxon>Pullulanibacillus</taxon>
    </lineage>
</organism>
<dbReference type="NCBIfam" id="NF008687">
    <property type="entry name" value="PRK11706.1"/>
    <property type="match status" value="1"/>
</dbReference>
<dbReference type="Gene3D" id="3.40.640.10">
    <property type="entry name" value="Type I PLP-dependent aspartate aminotransferase-like (Major domain)"/>
    <property type="match status" value="1"/>
</dbReference>
<dbReference type="InterPro" id="IPR012749">
    <property type="entry name" value="WecE-like"/>
</dbReference>
<feature type="active site" description="Proton acceptor" evidence="1">
    <location>
        <position position="181"/>
    </location>
</feature>
<comment type="similarity">
    <text evidence="3">Belongs to the DegT/DnrJ/EryC1 family.</text>
</comment>
<dbReference type="SUPFAM" id="SSF53383">
    <property type="entry name" value="PLP-dependent transferases"/>
    <property type="match status" value="1"/>
</dbReference>
<dbReference type="InterPro" id="IPR000653">
    <property type="entry name" value="DegT/StrS_aminotransferase"/>
</dbReference>
<dbReference type="PANTHER" id="PTHR30244:SF34">
    <property type="entry name" value="DTDP-4-AMINO-4,6-DIDEOXYGALACTOSE TRANSAMINASE"/>
    <property type="match status" value="1"/>
</dbReference>
<dbReference type="GO" id="GO:0030170">
    <property type="term" value="F:pyridoxal phosphate binding"/>
    <property type="evidence" value="ECO:0007669"/>
    <property type="project" value="TreeGrafter"/>
</dbReference>
<keyword evidence="5" id="KW-1185">Reference proteome</keyword>
<dbReference type="Proteomes" id="UP000656813">
    <property type="component" value="Unassembled WGS sequence"/>
</dbReference>
<dbReference type="FunFam" id="3.40.640.10:FF:000037">
    <property type="entry name" value="dTDP-4-amino-4,6-dideoxygalactose transaminase"/>
    <property type="match status" value="1"/>
</dbReference>
<dbReference type="InterPro" id="IPR015421">
    <property type="entry name" value="PyrdxlP-dep_Trfase_major"/>
</dbReference>
<gene>
    <name evidence="4" type="primary">rffA</name>
    <name evidence="4" type="ORF">GCM10007096_30120</name>
</gene>
<reference evidence="4" key="1">
    <citation type="journal article" date="2014" name="Int. J. Syst. Evol. Microbiol.">
        <title>Complete genome sequence of Corynebacterium casei LMG S-19264T (=DSM 44701T), isolated from a smear-ripened cheese.</title>
        <authorList>
            <consortium name="US DOE Joint Genome Institute (JGI-PGF)"/>
            <person name="Walter F."/>
            <person name="Albersmeier A."/>
            <person name="Kalinowski J."/>
            <person name="Ruckert C."/>
        </authorList>
    </citation>
    <scope>NUCLEOTIDE SEQUENCE</scope>
    <source>
        <strain evidence="4">CGMCC 1.12777</strain>
    </source>
</reference>
<reference evidence="4" key="2">
    <citation type="submission" date="2020-09" db="EMBL/GenBank/DDBJ databases">
        <authorList>
            <person name="Sun Q."/>
            <person name="Zhou Y."/>
        </authorList>
    </citation>
    <scope>NUCLEOTIDE SEQUENCE</scope>
    <source>
        <strain evidence="4">CGMCC 1.12777</strain>
    </source>
</reference>
<evidence type="ECO:0000256" key="3">
    <source>
        <dbReference type="RuleBase" id="RU004508"/>
    </source>
</evidence>
<evidence type="ECO:0000313" key="4">
    <source>
        <dbReference type="EMBL" id="GGH85225.1"/>
    </source>
</evidence>
<dbReference type="PIRSF" id="PIRSF000390">
    <property type="entry name" value="PLP_StrS"/>
    <property type="match status" value="1"/>
</dbReference>
<dbReference type="NCBIfam" id="TIGR02379">
    <property type="entry name" value="ECA_wecE"/>
    <property type="match status" value="1"/>
</dbReference>
<feature type="modified residue" description="N6-(pyridoxal phosphate)lysine" evidence="2">
    <location>
        <position position="181"/>
    </location>
</feature>
<evidence type="ECO:0000256" key="2">
    <source>
        <dbReference type="PIRSR" id="PIRSR000390-2"/>
    </source>
</evidence>
<dbReference type="Pfam" id="PF01041">
    <property type="entry name" value="DegT_DnrJ_EryC1"/>
    <property type="match status" value="1"/>
</dbReference>
<dbReference type="InterPro" id="IPR015422">
    <property type="entry name" value="PyrdxlP-dep_Trfase_small"/>
</dbReference>
<evidence type="ECO:0000313" key="5">
    <source>
        <dbReference type="Proteomes" id="UP000656813"/>
    </source>
</evidence>
<comment type="caution">
    <text evidence="4">The sequence shown here is derived from an EMBL/GenBank/DDBJ whole genome shotgun (WGS) entry which is preliminary data.</text>
</comment>
<keyword evidence="2 3" id="KW-0663">Pyridoxal phosphate</keyword>
<evidence type="ECO:0000256" key="1">
    <source>
        <dbReference type="PIRSR" id="PIRSR000390-1"/>
    </source>
</evidence>
<dbReference type="CDD" id="cd00616">
    <property type="entry name" value="AHBA_syn"/>
    <property type="match status" value="1"/>
</dbReference>
<accession>A0A8J2ZXH2</accession>
<dbReference type="PANTHER" id="PTHR30244">
    <property type="entry name" value="TRANSAMINASE"/>
    <property type="match status" value="1"/>
</dbReference>
<dbReference type="Gene3D" id="3.90.1150.10">
    <property type="entry name" value="Aspartate Aminotransferase, domain 1"/>
    <property type="match status" value="1"/>
</dbReference>
<dbReference type="InterPro" id="IPR015424">
    <property type="entry name" value="PyrdxlP-dep_Trfase"/>
</dbReference>
<dbReference type="GO" id="GO:0019180">
    <property type="term" value="F:dTDP-4-amino-4,6-dideoxygalactose transaminase activity"/>
    <property type="evidence" value="ECO:0007669"/>
    <property type="project" value="TreeGrafter"/>
</dbReference>
<dbReference type="EMBL" id="BMFV01000025">
    <property type="protein sequence ID" value="GGH85225.1"/>
    <property type="molecule type" value="Genomic_DNA"/>
</dbReference>